<evidence type="ECO:0000256" key="1">
    <source>
        <dbReference type="SAM" id="Phobius"/>
    </source>
</evidence>
<dbReference type="Proteomes" id="UP001375812">
    <property type="component" value="Unassembled WGS sequence"/>
</dbReference>
<dbReference type="Pfam" id="PF10779">
    <property type="entry name" value="XhlA"/>
    <property type="match status" value="1"/>
</dbReference>
<proteinExistence type="predicted"/>
<dbReference type="EMBL" id="JBBGZH010000001">
    <property type="protein sequence ID" value="MEJ5019327.1"/>
    <property type="molecule type" value="Genomic_DNA"/>
</dbReference>
<gene>
    <name evidence="2" type="ORF">WH297_06180</name>
</gene>
<dbReference type="RefSeq" id="WP_105541830.1">
    <property type="nucleotide sequence ID" value="NZ_JBBGZH010000001.1"/>
</dbReference>
<evidence type="ECO:0000313" key="2">
    <source>
        <dbReference type="EMBL" id="MEJ5019327.1"/>
    </source>
</evidence>
<comment type="caution">
    <text evidence="2">The sequence shown here is derived from an EMBL/GenBank/DDBJ whole genome shotgun (WGS) entry which is preliminary data.</text>
</comment>
<keyword evidence="1" id="KW-1133">Transmembrane helix</keyword>
<name>A0ABU8PAQ1_9HYPH</name>
<reference evidence="2 3" key="1">
    <citation type="submission" date="2023-12" db="EMBL/GenBank/DDBJ databases">
        <title>Gut-associated functions are favored during microbiome assembly across C. elegans life.</title>
        <authorList>
            <person name="Zimmermann J."/>
        </authorList>
    </citation>
    <scope>NUCLEOTIDE SEQUENCE [LARGE SCALE GENOMIC DNA]</scope>
    <source>
        <strain evidence="2 3">MYb71</strain>
    </source>
</reference>
<keyword evidence="1" id="KW-0812">Transmembrane</keyword>
<protein>
    <submittedName>
        <fullName evidence="2">Hemolysin XhlA family protein</fullName>
    </submittedName>
</protein>
<keyword evidence="1" id="KW-0472">Membrane</keyword>
<evidence type="ECO:0000313" key="3">
    <source>
        <dbReference type="Proteomes" id="UP001375812"/>
    </source>
</evidence>
<feature type="transmembrane region" description="Helical" evidence="1">
    <location>
        <begin position="68"/>
        <end position="90"/>
    </location>
</feature>
<keyword evidence="3" id="KW-1185">Reference proteome</keyword>
<organism evidence="2 3">
    <name type="scientific">Ochrobactrum vermis</name>
    <dbReference type="NCBI Taxonomy" id="1827297"/>
    <lineage>
        <taxon>Bacteria</taxon>
        <taxon>Pseudomonadati</taxon>
        <taxon>Pseudomonadota</taxon>
        <taxon>Alphaproteobacteria</taxon>
        <taxon>Hyphomicrobiales</taxon>
        <taxon>Brucellaceae</taxon>
        <taxon>Brucella/Ochrobactrum group</taxon>
        <taxon>Ochrobactrum</taxon>
    </lineage>
</organism>
<sequence length="93" mass="10321">MDATNMPEENADLRTRVVTLEHGQTAIQQRVSDLEKYRQTNEIADAKMETRVEAMNEKLSAISSNTTWIIRLVIGGFLLAIIAFIVSGGLKSV</sequence>
<accession>A0ABU8PAQ1</accession>
<dbReference type="InterPro" id="IPR019715">
    <property type="entry name" value="Haemolysin_XhlA"/>
</dbReference>